<evidence type="ECO:0000256" key="4">
    <source>
        <dbReference type="ARBA" id="ARBA00022898"/>
    </source>
</evidence>
<dbReference type="GO" id="GO:0006545">
    <property type="term" value="P:glycine biosynthetic process"/>
    <property type="evidence" value="ECO:0007669"/>
    <property type="project" value="TreeGrafter"/>
</dbReference>
<dbReference type="Gene3D" id="3.90.1150.10">
    <property type="entry name" value="Aspartate Aminotransferase, domain 1"/>
    <property type="match status" value="1"/>
</dbReference>
<reference evidence="6 7" key="1">
    <citation type="submission" date="2019-01" db="EMBL/GenBank/DDBJ databases">
        <title>Litorilituus lipolytica sp. nov., isolated from intertidal sand of the Yellow Sea in China.</title>
        <authorList>
            <person name="Liu A."/>
        </authorList>
    </citation>
    <scope>NUCLEOTIDE SEQUENCE [LARGE SCALE GENOMIC DNA]</scope>
    <source>
        <strain evidence="6 7">RZ04</strain>
    </source>
</reference>
<dbReference type="GO" id="GO:0006567">
    <property type="term" value="P:L-threonine catabolic process"/>
    <property type="evidence" value="ECO:0007669"/>
    <property type="project" value="TreeGrafter"/>
</dbReference>
<evidence type="ECO:0000256" key="3">
    <source>
        <dbReference type="ARBA" id="ARBA00011881"/>
    </source>
</evidence>
<name>A0A502KU88_9GAMM</name>
<accession>A0A502KU88</accession>
<organism evidence="6 7">
    <name type="scientific">Litorilituus lipolyticus</name>
    <dbReference type="NCBI Taxonomy" id="2491017"/>
    <lineage>
        <taxon>Bacteria</taxon>
        <taxon>Pseudomonadati</taxon>
        <taxon>Pseudomonadota</taxon>
        <taxon>Gammaproteobacteria</taxon>
        <taxon>Alteromonadales</taxon>
        <taxon>Colwelliaceae</taxon>
        <taxon>Litorilituus</taxon>
    </lineage>
</organism>
<comment type="subunit">
    <text evidence="3">Homotetramer.</text>
</comment>
<dbReference type="Pfam" id="PF01212">
    <property type="entry name" value="Beta_elim_lyase"/>
    <property type="match status" value="1"/>
</dbReference>
<dbReference type="EMBL" id="SAWY01000027">
    <property type="protein sequence ID" value="TPH13979.1"/>
    <property type="molecule type" value="Genomic_DNA"/>
</dbReference>
<comment type="cofactor">
    <cofactor evidence="1">
        <name>pyridoxal 5'-phosphate</name>
        <dbReference type="ChEBI" id="CHEBI:597326"/>
    </cofactor>
</comment>
<dbReference type="GO" id="GO:0005829">
    <property type="term" value="C:cytosol"/>
    <property type="evidence" value="ECO:0007669"/>
    <property type="project" value="TreeGrafter"/>
</dbReference>
<keyword evidence="4" id="KW-0663">Pyridoxal phosphate</keyword>
<comment type="caution">
    <text evidence="6">The sequence shown here is derived from an EMBL/GenBank/DDBJ whole genome shotgun (WGS) entry which is preliminary data.</text>
</comment>
<dbReference type="AlphaFoldDB" id="A0A502KU88"/>
<comment type="similarity">
    <text evidence="2">Belongs to the threonine aldolase family.</text>
</comment>
<evidence type="ECO:0000256" key="1">
    <source>
        <dbReference type="ARBA" id="ARBA00001933"/>
    </source>
</evidence>
<dbReference type="Gene3D" id="3.40.640.10">
    <property type="entry name" value="Type I PLP-dependent aspartate aminotransferase-like (Major domain)"/>
    <property type="match status" value="1"/>
</dbReference>
<evidence type="ECO:0000256" key="2">
    <source>
        <dbReference type="ARBA" id="ARBA00006966"/>
    </source>
</evidence>
<protein>
    <recommendedName>
        <fullName evidence="5">Aromatic amino acid beta-eliminating lyase/threonine aldolase domain-containing protein</fullName>
    </recommendedName>
</protein>
<feature type="domain" description="Aromatic amino acid beta-eliminating lyase/threonine aldolase" evidence="5">
    <location>
        <begin position="52"/>
        <end position="301"/>
    </location>
</feature>
<dbReference type="InterPro" id="IPR015422">
    <property type="entry name" value="PyrdxlP-dep_Trfase_small"/>
</dbReference>
<dbReference type="InterPro" id="IPR015421">
    <property type="entry name" value="PyrdxlP-dep_Trfase_major"/>
</dbReference>
<dbReference type="InterPro" id="IPR015424">
    <property type="entry name" value="PyrdxlP-dep_Trfase"/>
</dbReference>
<dbReference type="InterPro" id="IPR001597">
    <property type="entry name" value="ArAA_b-elim_lyase/Thr_aldolase"/>
</dbReference>
<gene>
    <name evidence="6" type="ORF">EPA86_12770</name>
</gene>
<sequence>MHKQIGNNMYKGVLLGHPFMSECNKFLTRHKPLSHKQWIERMEQSSGLDQNIDLFGTGPTIELLEQKIATILGKERALFVPKGTIGQHSALLHWSSLSSFKKVAIHPQSHMEVDEKFAYKELLGLDAVMFGNPDKAIDTKDIENLPKDLSTICVELPTRRAGFKLPTWESLIYLKQFSIENNIPLHIDGARLFESACHYDRPYDEVAALGDSVYISLYKTLGAAAGGIIAGNSDFIEQLEPWRSRLGGELFTAFPYILTALWGIENYLPRIPEFHKRALKLSHSIKRAFGPKAIPNPVQCNGFLIELPIEADVLERKALALAKRDKIWLFDRIIKTDDNNCRIEIQIGDALDDWQDHELIEVINNMIS</sequence>
<dbReference type="SUPFAM" id="SSF53383">
    <property type="entry name" value="PLP-dependent transferases"/>
    <property type="match status" value="1"/>
</dbReference>
<dbReference type="GO" id="GO:0008732">
    <property type="term" value="F:L-allo-threonine aldolase activity"/>
    <property type="evidence" value="ECO:0007669"/>
    <property type="project" value="TreeGrafter"/>
</dbReference>
<dbReference type="Proteomes" id="UP000315303">
    <property type="component" value="Unassembled WGS sequence"/>
</dbReference>
<proteinExistence type="inferred from homology"/>
<dbReference type="OrthoDB" id="9774495at2"/>
<dbReference type="PANTHER" id="PTHR48097">
    <property type="entry name" value="L-THREONINE ALDOLASE-RELATED"/>
    <property type="match status" value="1"/>
</dbReference>
<evidence type="ECO:0000313" key="6">
    <source>
        <dbReference type="EMBL" id="TPH13979.1"/>
    </source>
</evidence>
<dbReference type="PANTHER" id="PTHR48097:SF9">
    <property type="entry name" value="L-THREONINE ALDOLASE"/>
    <property type="match status" value="1"/>
</dbReference>
<evidence type="ECO:0000313" key="7">
    <source>
        <dbReference type="Proteomes" id="UP000315303"/>
    </source>
</evidence>
<keyword evidence="7" id="KW-1185">Reference proteome</keyword>
<evidence type="ECO:0000259" key="5">
    <source>
        <dbReference type="Pfam" id="PF01212"/>
    </source>
</evidence>